<protein>
    <submittedName>
        <fullName evidence="3">Single-strand annealing weakened protein 1</fullName>
    </submittedName>
</protein>
<feature type="region of interest" description="Disordered" evidence="1">
    <location>
        <begin position="229"/>
        <end position="258"/>
    </location>
</feature>
<feature type="compositionally biased region" description="Polar residues" evidence="1">
    <location>
        <begin position="966"/>
        <end position="975"/>
    </location>
</feature>
<dbReference type="InterPro" id="IPR021624">
    <property type="entry name" value="Saw1"/>
</dbReference>
<dbReference type="STRING" id="56408.A0A1E5RE72"/>
<feature type="compositionally biased region" description="Polar residues" evidence="1">
    <location>
        <begin position="323"/>
        <end position="333"/>
    </location>
</feature>
<dbReference type="GO" id="GO:0000736">
    <property type="term" value="P:double-strand break repair via single-strand annealing, removal of nonhomologous ends"/>
    <property type="evidence" value="ECO:0007669"/>
    <property type="project" value="InterPro"/>
</dbReference>
<feature type="region of interest" description="Disordered" evidence="1">
    <location>
        <begin position="90"/>
        <end position="111"/>
    </location>
</feature>
<accession>A0A1E5RE72</accession>
<dbReference type="GO" id="GO:0070336">
    <property type="term" value="F:flap-structured DNA binding"/>
    <property type="evidence" value="ECO:0007669"/>
    <property type="project" value="InterPro"/>
</dbReference>
<feature type="region of interest" description="Disordered" evidence="1">
    <location>
        <begin position="299"/>
        <end position="333"/>
    </location>
</feature>
<feature type="region of interest" description="Disordered" evidence="1">
    <location>
        <begin position="475"/>
        <end position="497"/>
    </location>
</feature>
<dbReference type="AlphaFoldDB" id="A0A1E5RE72"/>
<feature type="compositionally biased region" description="Polar residues" evidence="1">
    <location>
        <begin position="487"/>
        <end position="497"/>
    </location>
</feature>
<evidence type="ECO:0000313" key="4">
    <source>
        <dbReference type="Proteomes" id="UP000095728"/>
    </source>
</evidence>
<keyword evidence="4" id="KW-1185">Reference proteome</keyword>
<dbReference type="OrthoDB" id="4034365at2759"/>
<feature type="region of interest" description="Disordered" evidence="1">
    <location>
        <begin position="1"/>
        <end position="26"/>
    </location>
</feature>
<dbReference type="Proteomes" id="UP000095728">
    <property type="component" value="Unassembled WGS sequence"/>
</dbReference>
<feature type="transmembrane region" description="Helical" evidence="2">
    <location>
        <begin position="685"/>
        <end position="706"/>
    </location>
</feature>
<feature type="compositionally biased region" description="Low complexity" evidence="1">
    <location>
        <begin position="232"/>
        <end position="246"/>
    </location>
</feature>
<proteinExistence type="predicted"/>
<feature type="region of interest" description="Disordered" evidence="1">
    <location>
        <begin position="387"/>
        <end position="414"/>
    </location>
</feature>
<dbReference type="Pfam" id="PF11561">
    <property type="entry name" value="Saw1"/>
    <property type="match status" value="2"/>
</dbReference>
<feature type="compositionally biased region" description="Basic and acidic residues" evidence="1">
    <location>
        <begin position="12"/>
        <end position="26"/>
    </location>
</feature>
<organism evidence="3 4">
    <name type="scientific">Hanseniaspora osmophila</name>
    <dbReference type="NCBI Taxonomy" id="56408"/>
    <lineage>
        <taxon>Eukaryota</taxon>
        <taxon>Fungi</taxon>
        <taxon>Dikarya</taxon>
        <taxon>Ascomycota</taxon>
        <taxon>Saccharomycotina</taxon>
        <taxon>Saccharomycetes</taxon>
        <taxon>Saccharomycodales</taxon>
        <taxon>Saccharomycodaceae</taxon>
        <taxon>Hanseniaspora</taxon>
    </lineage>
</organism>
<keyword evidence="2" id="KW-0472">Membrane</keyword>
<dbReference type="InParanoid" id="A0A1E5RE72"/>
<evidence type="ECO:0000313" key="3">
    <source>
        <dbReference type="EMBL" id="OEJ85197.1"/>
    </source>
</evidence>
<comment type="caution">
    <text evidence="3">The sequence shown here is derived from an EMBL/GenBank/DDBJ whole genome shotgun (WGS) entry which is preliminary data.</text>
</comment>
<feature type="compositionally biased region" description="Acidic residues" evidence="1">
    <location>
        <begin position="990"/>
        <end position="1002"/>
    </location>
</feature>
<evidence type="ECO:0000256" key="1">
    <source>
        <dbReference type="SAM" id="MobiDB-lite"/>
    </source>
</evidence>
<keyword evidence="2" id="KW-1133">Transmembrane helix</keyword>
<gene>
    <name evidence="3" type="ORF">AWRI3579_g2230</name>
</gene>
<evidence type="ECO:0000256" key="2">
    <source>
        <dbReference type="SAM" id="Phobius"/>
    </source>
</evidence>
<reference evidence="4" key="1">
    <citation type="journal article" date="2016" name="Genome Announc.">
        <title>Genome sequences of three species of Hanseniaspora isolated from spontaneous wine fermentations.</title>
        <authorList>
            <person name="Sternes P.R."/>
            <person name="Lee D."/>
            <person name="Kutyna D.R."/>
            <person name="Borneman A.R."/>
        </authorList>
    </citation>
    <scope>NUCLEOTIDE SEQUENCE [LARGE SCALE GENOMIC DNA]</scope>
    <source>
        <strain evidence="4">AWRI3579</strain>
    </source>
</reference>
<name>A0A1E5RE72_9ASCO</name>
<dbReference type="EMBL" id="LPNM01000007">
    <property type="protein sequence ID" value="OEJ85197.1"/>
    <property type="molecule type" value="Genomic_DNA"/>
</dbReference>
<feature type="region of interest" description="Disordered" evidence="1">
    <location>
        <begin position="965"/>
        <end position="1002"/>
    </location>
</feature>
<feature type="region of interest" description="Disordered" evidence="1">
    <location>
        <begin position="1023"/>
        <end position="1054"/>
    </location>
</feature>
<keyword evidence="2" id="KW-0812">Transmembrane</keyword>
<sequence length="1112" mass="126084">MIMGDNLSAENNDTKENTGYKRDSYNHRSDHLDTGFSVPNTSNIYKKNASNALKPPIVFNNTSGNIPSLKNDDGHNFGTYKPVVNRDYSNSSKSFSIHQNSNTDKNNSTAPKSYRAHEMENGGFGNPKNENTSASRKNLLDLLGSKPNTDKVRQDVHLNPLSANSNFLNHDGAIRRGSTSSNSYKRNTDYYAPVSNLARLKNLTSTSKGTKFSETVFSHNDLGLVPESMGATSRSDSNSTNNRVATPVPPVSTPVNESNIKPALKKSFSGGISTQKKYNMNSPPNFHKRNMSNTFSAAGSQMSLPHAHPHLHSSNHPNSSLAEESTGNFSQLGHSNISQAPLSFIPNQREDSSKLVQQFYHDDSVYNHMDIFGSNHSDSSLKRIISHTANNDPSNTRSTTLNPAFGNSSRSMSNNQCDFEDEEEFKMIKQSKYLMDVYRDDLLIPFVSQTLASLNSIYVQKHENHTKHYLLRKEKEEPSNHRHHSRSNTVAANNPNGAISYDYTNTTALNEKEKTKQNDSKKLNTHSDKNGKYSVLVECSVDDELYKFNNVVLKKLSASLRSERLHLSKFHDLFQVLHIEFERIVDDLQVLHKNLVSGVRELESLNHNNIAYYENTMLRKIVSNNEKLYYFKIKTTKNLEILKSLYAKIQTLEKFNKLFIEIDNFYNDMGLFQRIKYLMKPYNKYFTSLGFLVDLAVFVVILLYYYRRAINAIKLLVLLIEKSKFETQTPCKTQSFNKEIHLHTTMPPSIAYVKLNKQTSLTLRVFVNRKEVLNNFKKTTTSANNDEFDMNSLNDMQKSVFEAPVLSSNSIIRLKKPLVKLFLSNKDLNDLVENIRNDLILILYEFSDELVVSQILNKMKIDSSIELFKVTQFVVSKNNLKIKDQNVNIDGLPVHGKNIKKVGKHKYIIDFDDKWGCDIVISDIRLLRNFKRIMDLNRYTLMSNTGSANPAGNKISHDIADFVGQQPLQPDTQGIDQFGESGKTQHLDADNDEADDDEENDSANEYSYIQGTSSSSNLILRSLKRGKPKKNSEENTTPLILQEEEHDGEGSNGLSAFDKEVETLQKQNADATSFGDQDLDVKFEASYSYKPISNLGKCIDIYVLKRPKHRRT</sequence>